<evidence type="ECO:0000256" key="1">
    <source>
        <dbReference type="SAM" id="Coils"/>
    </source>
</evidence>
<keyword evidence="1" id="KW-0175">Coiled coil</keyword>
<keyword evidence="3" id="KW-0472">Membrane</keyword>
<accession>A0A914CZA5</accession>
<feature type="region of interest" description="Disordered" evidence="2">
    <location>
        <begin position="1"/>
        <end position="22"/>
    </location>
</feature>
<feature type="transmembrane region" description="Helical" evidence="3">
    <location>
        <begin position="47"/>
        <end position="68"/>
    </location>
</feature>
<protein>
    <submittedName>
        <fullName evidence="5">Uncharacterized protein</fullName>
    </submittedName>
</protein>
<evidence type="ECO:0000256" key="2">
    <source>
        <dbReference type="SAM" id="MobiDB-lite"/>
    </source>
</evidence>
<evidence type="ECO:0000313" key="4">
    <source>
        <dbReference type="Proteomes" id="UP000887540"/>
    </source>
</evidence>
<dbReference type="Proteomes" id="UP000887540">
    <property type="component" value="Unplaced"/>
</dbReference>
<reference evidence="5" key="1">
    <citation type="submission" date="2022-11" db="UniProtKB">
        <authorList>
            <consortium name="WormBaseParasite"/>
        </authorList>
    </citation>
    <scope>IDENTIFICATION</scope>
</reference>
<proteinExistence type="predicted"/>
<sequence>MYPDDEPIKVSIPENAEPPPEYENSKNYHLLSACISKNVARKRCAKYATVIISFVLGFIFCFVFTAIFNTVIDSHFIQCERQINDDPDFYLRLQEEKIKELQQALEEAIKDKQILQGKLNTCNNNFNMTKTIFEEKFFKTARPDWVRNLEIRMRKAQETMEKEQGREIRRAIEVEKRKFRNRIKDYIRSQQQNMDLQNNLIKKINEALQDSYKNPNHIDQNKRRFCDMFNTLVDHHMLFRTVVYWNTNNDYDYEYGYYK</sequence>
<dbReference type="WBParaSite" id="ACRNAN_scaffold1665.g11344.t1">
    <property type="protein sequence ID" value="ACRNAN_scaffold1665.g11344.t1"/>
    <property type="gene ID" value="ACRNAN_scaffold1665.g11344"/>
</dbReference>
<evidence type="ECO:0000256" key="3">
    <source>
        <dbReference type="SAM" id="Phobius"/>
    </source>
</evidence>
<keyword evidence="4" id="KW-1185">Reference proteome</keyword>
<keyword evidence="3" id="KW-1133">Transmembrane helix</keyword>
<organism evidence="4 5">
    <name type="scientific">Acrobeloides nanus</name>
    <dbReference type="NCBI Taxonomy" id="290746"/>
    <lineage>
        <taxon>Eukaryota</taxon>
        <taxon>Metazoa</taxon>
        <taxon>Ecdysozoa</taxon>
        <taxon>Nematoda</taxon>
        <taxon>Chromadorea</taxon>
        <taxon>Rhabditida</taxon>
        <taxon>Tylenchina</taxon>
        <taxon>Cephalobomorpha</taxon>
        <taxon>Cephaloboidea</taxon>
        <taxon>Cephalobidae</taxon>
        <taxon>Acrobeloides</taxon>
    </lineage>
</organism>
<name>A0A914CZA5_9BILA</name>
<dbReference type="AlphaFoldDB" id="A0A914CZA5"/>
<feature type="coiled-coil region" evidence="1">
    <location>
        <begin position="91"/>
        <end position="207"/>
    </location>
</feature>
<keyword evidence="3" id="KW-0812">Transmembrane</keyword>
<evidence type="ECO:0000313" key="5">
    <source>
        <dbReference type="WBParaSite" id="ACRNAN_scaffold1665.g11344.t1"/>
    </source>
</evidence>